<protein>
    <recommendedName>
        <fullName evidence="4">Rap-GAP domain-containing protein</fullName>
    </recommendedName>
</protein>
<evidence type="ECO:0000256" key="1">
    <source>
        <dbReference type="ARBA" id="ARBA00022468"/>
    </source>
</evidence>
<feature type="region of interest" description="Disordered" evidence="3">
    <location>
        <begin position="815"/>
        <end position="874"/>
    </location>
</feature>
<dbReference type="InterPro" id="IPR000331">
    <property type="entry name" value="Rap/Ran_GAP_dom"/>
</dbReference>
<evidence type="ECO:0000313" key="5">
    <source>
        <dbReference type="EMBL" id="KAK3605494.1"/>
    </source>
</evidence>
<dbReference type="EMBL" id="JAEAOA010000314">
    <property type="protein sequence ID" value="KAK3605494.1"/>
    <property type="molecule type" value="Genomic_DNA"/>
</dbReference>
<evidence type="ECO:0000256" key="3">
    <source>
        <dbReference type="SAM" id="MobiDB-lite"/>
    </source>
</evidence>
<reference evidence="5" key="1">
    <citation type="journal article" date="2021" name="Genome Biol. Evol.">
        <title>A High-Quality Reference Genome for a Parasitic Bivalve with Doubly Uniparental Inheritance (Bivalvia: Unionida).</title>
        <authorList>
            <person name="Smith C.H."/>
        </authorList>
    </citation>
    <scope>NUCLEOTIDE SEQUENCE</scope>
    <source>
        <strain evidence="5">CHS0354</strain>
    </source>
</reference>
<feature type="region of interest" description="Disordered" evidence="3">
    <location>
        <begin position="1900"/>
        <end position="1964"/>
    </location>
</feature>
<feature type="compositionally biased region" description="Basic and acidic residues" evidence="3">
    <location>
        <begin position="856"/>
        <end position="874"/>
    </location>
</feature>
<gene>
    <name evidence="5" type="ORF">CHS0354_004047</name>
</gene>
<feature type="compositionally biased region" description="Low complexity" evidence="3">
    <location>
        <begin position="841"/>
        <end position="853"/>
    </location>
</feature>
<dbReference type="Pfam" id="PF02145">
    <property type="entry name" value="Rap_GAP"/>
    <property type="match status" value="1"/>
</dbReference>
<dbReference type="InterPro" id="IPR046859">
    <property type="entry name" value="RGPA/RALGAPB_N"/>
</dbReference>
<reference evidence="5" key="3">
    <citation type="submission" date="2023-05" db="EMBL/GenBank/DDBJ databases">
        <authorList>
            <person name="Smith C.H."/>
        </authorList>
    </citation>
    <scope>NUCLEOTIDE SEQUENCE</scope>
    <source>
        <strain evidence="5">CHS0354</strain>
        <tissue evidence="5">Mantle</tissue>
    </source>
</reference>
<keyword evidence="1" id="KW-0343">GTPase activation</keyword>
<name>A0AAE0T8W6_9BIVA</name>
<feature type="compositionally biased region" description="Basic and acidic residues" evidence="3">
    <location>
        <begin position="638"/>
        <end position="659"/>
    </location>
</feature>
<keyword evidence="6" id="KW-1185">Reference proteome</keyword>
<sequence>MSAALTMFRKSTKDGDIKKAALKVADPKKDTLTRLKHLRTVLDNYETADAKKFFDENYSHIYYVFYDNFVNVEADLKQRVNKSHREELDHILQIFEKILLLLPELIHKRWMFHSIGRIMKKLLHPGNGIKLRRDGLRLFLIWYQILLVNASEECHQIFQQLVPGLRNGIQQDILNDRILATQDSFGGIITAGEVTPILTAPGEKQPDNITKFFFDALLQFMVSEVTKVEWMNKEMRETCFTFLFNKFKESFLIWLFPDFDKCRSIYNPSLDLPKPRSARDVSKLDEPDNVSECRDSFIRWVTVFTVSSKRQETSGSKVSADTMVAEGEEEPREDKDVSDNKQDIVVDPGPGSNTSTLSTGSQCTEKDSANSSFCSEEHSQSEYDIVRSVLYSSRENVNIVHEVFRQAMLFSFNHAGSIRRVIAVYKDWFQESSPSSLPLQLSRDSGELKHWLRNASYLGAVQDLADGGDISQFDMRAGLQRMLQVFITNAANIFLLTVDDDLMMQEQVDICKRVLNIYRYMVMKITMEQKTWEQMLLVLLSITSGVLSDQALSFKGKSLGGRLAQAIFQTLIVTWIKANLNVFISSSLWNQFLQVLSSLTSWEELIREWAKTMETLTRVLARHVYNLDLNDLPLDRLSEQKEKRKRGRSQEIPKNKDSDQSFSRAWSKSENGTEKTVVGSTNFDRRKYKSDGAGGNKSRPDTIKQRSLSREPSPTHSRSSSLSSDSALLVRSSSDGNIHVSDTERLTEDSSSSSKPCDVEEETVVLSLIPRVSPLNQFSSSSGENVENSLCSTISSVDGLSLQHDFSIDHSIESSISSDRSNADTVVRRSRSPSPTLVQYQSRSQTPSPTPSSELAADHHSQHKDSPTPDRDSLHIDMVANHTESPVNKGSLEELKSVMAGGFVTGWLPDVAVVLWCRMLGSLGDVNKIENPDIHASVFEHLCDIHDTLIRIRENLGVTQDNQSSPSPPEFIPPHSLFAAWLFECLSLSNKYKRGKLLAYQLLCQMMIRPHDVMPSTELLSQFYLVLHHGLLCPEQDVKNVIVRYCGAKYFSMPLPGNTLLIKDFILACEAVVQSVDIRQTPRSEAISLIGSLVCFPNHCRDIPCLDENFERVSLDSVSLRDHTLRLLIRASKKEPAGLARCIAISSLGIFLYEELSHGKLHSKLAEAVNVLLGALRCMNKMVARVASDVLTLLCDHVEKLLEYHPGLPKRIINVTSSTISAFMPMNEGSVSEEEEKLLTSMMFCVVEWCMKMPMPLLLESSHTDKSYLFKVFQMLNVAVSGHTSESLSQATQTLVDLWQDKEFEGVREVGSMSRLPSSDSFTSNISEKIKTPSSSGNRSKIDTELIKIAARLLMNHLVNYLSHFPNGIGASQLCSSVQEHCDIPDYYIDDLKIEIFSASNVQFFVLNQRTLISYIELPAMLDVPGGGVTAGLTTATTVCRIILRDLTGKYCWESAVLYGPPWCPKGSYFENARKLHRLSADGDLEPLIIQEDSDLPRPVAPQTPRSYQEIPFFDPNKEQEGSDNLLDLLGYVGQTSPECLLIPGVPLNIEAPVPEDLNEMAESMMQNMVLLQKEAELEYYNKHKADASMLAKPQMPTEIKEPVSPFQICRMLLDQLGLLSWEKRCQFDLLKKTDRLLRELKNLDMQKCRETHKFAVIYVAEGQEDKNSILSNEGGSAAFEEFVAGLGWEVDLECHKGFLGGLQQNRSTGDTAPYYAKSTYEILYHVSTRIPSGNEESRHIKMRHLGNDEVHIVWSEHTRDYRRGIIPTDFGDVIIIIYPLNNGLFRIQINRKPEVEFFGPLFDGAIVDQKVLPGLVRATAINASRMIRSLNKYYHTYYEERARCLDAVIQQHVESTMFEEFSAQVFAPVLPPNSAILESPSDCNLSTKSSTSLVEINKQVEQQPQPSVSPPSTRQSRGSDVGTPDKSSHTSESFSLIRRLSKRKSSASRIPREVVTPPGSPTM</sequence>
<dbReference type="SUPFAM" id="SSF48371">
    <property type="entry name" value="ARM repeat"/>
    <property type="match status" value="1"/>
</dbReference>
<dbReference type="FunFam" id="3.40.50.11210:FF:000001">
    <property type="entry name" value="Ral GTPase-activating protein subunit alpha-1 isoform 1"/>
    <property type="match status" value="1"/>
</dbReference>
<dbReference type="InterPro" id="IPR027107">
    <property type="entry name" value="Tuberin/Ral-act_asu"/>
</dbReference>
<organism evidence="5 6">
    <name type="scientific">Potamilus streckersoni</name>
    <dbReference type="NCBI Taxonomy" id="2493646"/>
    <lineage>
        <taxon>Eukaryota</taxon>
        <taxon>Metazoa</taxon>
        <taxon>Spiralia</taxon>
        <taxon>Lophotrochozoa</taxon>
        <taxon>Mollusca</taxon>
        <taxon>Bivalvia</taxon>
        <taxon>Autobranchia</taxon>
        <taxon>Heteroconchia</taxon>
        <taxon>Palaeoheterodonta</taxon>
        <taxon>Unionida</taxon>
        <taxon>Unionoidea</taxon>
        <taxon>Unionidae</taxon>
        <taxon>Ambleminae</taxon>
        <taxon>Lampsilini</taxon>
        <taxon>Potamilus</taxon>
    </lineage>
</organism>
<proteinExistence type="predicted"/>
<dbReference type="GO" id="GO:0005634">
    <property type="term" value="C:nucleus"/>
    <property type="evidence" value="ECO:0007669"/>
    <property type="project" value="InterPro"/>
</dbReference>
<feature type="compositionally biased region" description="Low complexity" evidence="3">
    <location>
        <begin position="710"/>
        <end position="734"/>
    </location>
</feature>
<dbReference type="GO" id="GO:0005737">
    <property type="term" value="C:cytoplasm"/>
    <property type="evidence" value="ECO:0007669"/>
    <property type="project" value="TreeGrafter"/>
</dbReference>
<dbReference type="InterPro" id="IPR035974">
    <property type="entry name" value="Rap/Ran-GAP_sf"/>
</dbReference>
<accession>A0AAE0T8W6</accession>
<dbReference type="Pfam" id="PF20412">
    <property type="entry name" value="RALGAPB_N"/>
    <property type="match status" value="1"/>
</dbReference>
<feature type="compositionally biased region" description="Low complexity" evidence="3">
    <location>
        <begin position="1903"/>
        <end position="1917"/>
    </location>
</feature>
<comment type="caution">
    <text evidence="5">The sequence shown here is derived from an EMBL/GenBank/DDBJ whole genome shotgun (WGS) entry which is preliminary data.</text>
</comment>
<evidence type="ECO:0000313" key="6">
    <source>
        <dbReference type="Proteomes" id="UP001195483"/>
    </source>
</evidence>
<keyword evidence="2" id="KW-0597">Phosphoprotein</keyword>
<evidence type="ECO:0000259" key="4">
    <source>
        <dbReference type="PROSITE" id="PS50085"/>
    </source>
</evidence>
<feature type="region of interest" description="Disordered" evidence="3">
    <location>
        <begin position="638"/>
        <end position="759"/>
    </location>
</feature>
<feature type="domain" description="Rap-GAP" evidence="4">
    <location>
        <begin position="1641"/>
        <end position="1849"/>
    </location>
</feature>
<dbReference type="InterPro" id="IPR016024">
    <property type="entry name" value="ARM-type_fold"/>
</dbReference>
<dbReference type="Proteomes" id="UP001195483">
    <property type="component" value="Unassembled WGS sequence"/>
</dbReference>
<dbReference type="Gene3D" id="3.40.50.11210">
    <property type="entry name" value="Rap/Ran-GAP"/>
    <property type="match status" value="1"/>
</dbReference>
<dbReference type="GO" id="GO:0051056">
    <property type="term" value="P:regulation of small GTPase mediated signal transduction"/>
    <property type="evidence" value="ECO:0007669"/>
    <property type="project" value="InterPro"/>
</dbReference>
<dbReference type="PROSITE" id="PS50085">
    <property type="entry name" value="RAPGAP"/>
    <property type="match status" value="1"/>
</dbReference>
<dbReference type="GO" id="GO:0005096">
    <property type="term" value="F:GTPase activator activity"/>
    <property type="evidence" value="ECO:0007669"/>
    <property type="project" value="UniProtKB-KW"/>
</dbReference>
<dbReference type="SUPFAM" id="SSF111347">
    <property type="entry name" value="Rap/Ran-GAP"/>
    <property type="match status" value="1"/>
</dbReference>
<evidence type="ECO:0000256" key="2">
    <source>
        <dbReference type="ARBA" id="ARBA00022553"/>
    </source>
</evidence>
<feature type="region of interest" description="Disordered" evidence="3">
    <location>
        <begin position="315"/>
        <end position="364"/>
    </location>
</feature>
<feature type="compositionally biased region" description="Polar residues" evidence="3">
    <location>
        <begin position="351"/>
        <end position="364"/>
    </location>
</feature>
<feature type="compositionally biased region" description="Basic and acidic residues" evidence="3">
    <location>
        <begin position="332"/>
        <end position="344"/>
    </location>
</feature>
<feature type="compositionally biased region" description="Polar residues" evidence="3">
    <location>
        <begin position="660"/>
        <end position="670"/>
    </location>
</feature>
<dbReference type="PANTHER" id="PTHR10063">
    <property type="entry name" value="TUBERIN"/>
    <property type="match status" value="1"/>
</dbReference>
<reference evidence="5" key="2">
    <citation type="journal article" date="2021" name="Genome Biol. Evol.">
        <title>Developing a high-quality reference genome for a parasitic bivalve with doubly uniparental inheritance (Bivalvia: Unionida).</title>
        <authorList>
            <person name="Smith C.H."/>
        </authorList>
    </citation>
    <scope>NUCLEOTIDE SEQUENCE</scope>
    <source>
        <strain evidence="5">CHS0354</strain>
        <tissue evidence="5">Mantle</tissue>
    </source>
</reference>
<dbReference type="PANTHER" id="PTHR10063:SF11">
    <property type="entry name" value="RHO GTPASE-ACTIVATING PROTEIN CG5521-RELATED"/>
    <property type="match status" value="1"/>
</dbReference>